<feature type="region of interest" description="Disordered" evidence="1">
    <location>
        <begin position="1"/>
        <end position="25"/>
    </location>
</feature>
<dbReference type="RefSeq" id="WP_124149723.1">
    <property type="nucleotide sequence ID" value="NZ_RQIS01000002.1"/>
</dbReference>
<accession>A0A3N6P5F7</accession>
<keyword evidence="3" id="KW-1185">Reference proteome</keyword>
<sequence>MENMPHIATRFGSETGAETVAQRGADRGSACTLHAEDDFTETGDLASRVLIHDRRTVPVKKVVAGRYAVTACDDSRLCV</sequence>
<gene>
    <name evidence="2" type="ORF">D1Y85_03915</name>
</gene>
<protein>
    <submittedName>
        <fullName evidence="2">Uncharacterized protein</fullName>
    </submittedName>
</protein>
<reference evidence="2 3" key="1">
    <citation type="submission" date="2018-11" db="EMBL/GenBank/DDBJ databases">
        <title>Paraburkholderia sp. DHOA04, isolated from soil.</title>
        <authorList>
            <person name="Gao Z.-H."/>
            <person name="Qiu L.-H."/>
            <person name="Fu J.-C."/>
        </authorList>
    </citation>
    <scope>NUCLEOTIDE SEQUENCE [LARGE SCALE GENOMIC DNA]</scope>
    <source>
        <strain evidence="2 3">DHOA04</strain>
    </source>
</reference>
<evidence type="ECO:0000313" key="2">
    <source>
        <dbReference type="EMBL" id="RQH09023.1"/>
    </source>
</evidence>
<dbReference type="Proteomes" id="UP000272778">
    <property type="component" value="Unassembled WGS sequence"/>
</dbReference>
<evidence type="ECO:0000313" key="3">
    <source>
        <dbReference type="Proteomes" id="UP000272778"/>
    </source>
</evidence>
<dbReference type="AlphaFoldDB" id="A0A3N6P5F7"/>
<comment type="caution">
    <text evidence="2">The sequence shown here is derived from an EMBL/GenBank/DDBJ whole genome shotgun (WGS) entry which is preliminary data.</text>
</comment>
<dbReference type="EMBL" id="RQIS01000002">
    <property type="protein sequence ID" value="RQH09023.1"/>
    <property type="molecule type" value="Genomic_DNA"/>
</dbReference>
<proteinExistence type="predicted"/>
<name>A0A3N6P5F7_9BURK</name>
<evidence type="ECO:0000256" key="1">
    <source>
        <dbReference type="SAM" id="MobiDB-lite"/>
    </source>
</evidence>
<organism evidence="2 3">
    <name type="scientific">Paraburkholderia dinghuensis</name>
    <dbReference type="NCBI Taxonomy" id="2305225"/>
    <lineage>
        <taxon>Bacteria</taxon>
        <taxon>Pseudomonadati</taxon>
        <taxon>Pseudomonadota</taxon>
        <taxon>Betaproteobacteria</taxon>
        <taxon>Burkholderiales</taxon>
        <taxon>Burkholderiaceae</taxon>
        <taxon>Paraburkholderia</taxon>
    </lineage>
</organism>